<reference evidence="2 3" key="1">
    <citation type="journal article" date="2010" name="ChemBioChem">
        <title>Cloning and characterization of the biosynthetic gene cluster of 16-membered macrolide antibiotic FD-891: involvement of a dual functional cytochrome P450 monooxygenase catalyzing epoxidation and hydroxylation.</title>
        <authorList>
            <person name="Kudo F."/>
            <person name="Motegi A."/>
            <person name="Mizoue K."/>
            <person name="Eguchi T."/>
        </authorList>
    </citation>
    <scope>NUCLEOTIDE SEQUENCE [LARGE SCALE GENOMIC DNA]</scope>
    <source>
        <strain evidence="2 3">A-8890</strain>
    </source>
</reference>
<feature type="compositionally biased region" description="Acidic residues" evidence="1">
    <location>
        <begin position="9"/>
        <end position="23"/>
    </location>
</feature>
<protein>
    <submittedName>
        <fullName evidence="2">Uncharacterized protein</fullName>
    </submittedName>
</protein>
<evidence type="ECO:0000313" key="3">
    <source>
        <dbReference type="Proteomes" id="UP001321542"/>
    </source>
</evidence>
<feature type="region of interest" description="Disordered" evidence="1">
    <location>
        <begin position="1"/>
        <end position="70"/>
    </location>
</feature>
<dbReference type="RefSeq" id="WP_286254989.1">
    <property type="nucleotide sequence ID" value="NZ_AP018448.1"/>
</dbReference>
<dbReference type="Proteomes" id="UP001321542">
    <property type="component" value="Chromosome"/>
</dbReference>
<reference evidence="2 3" key="2">
    <citation type="journal article" date="2023" name="ChemBioChem">
        <title>Acyltransferase Domain Exchange between Two Independent Type I Polyketide Synthases in the Same Producer Strain of Macrolide Antibiotics.</title>
        <authorList>
            <person name="Kudo F."/>
            <person name="Kishikawa K."/>
            <person name="Tsuboi K."/>
            <person name="Kido T."/>
            <person name="Usui T."/>
            <person name="Hashimoto J."/>
            <person name="Shin-Ya K."/>
            <person name="Miyanaga A."/>
            <person name="Eguchi T."/>
        </authorList>
    </citation>
    <scope>NUCLEOTIDE SEQUENCE [LARGE SCALE GENOMIC DNA]</scope>
    <source>
        <strain evidence="2 3">A-8890</strain>
    </source>
</reference>
<sequence>MTNSALPDEVPDEAPNEVPDEAPNEAPAGARDEAPAGAPGEAVGGVADGGDGGSGGEGSGGGGGRAGGPRLAAELTTDDVWAIADFLLPLLEATERSHAPGTEEHRTASALAESVAALTLTLEHAIRGGGHGRVRVLADAPPPRKPSEEELRLRAEHRLTQIRESWNHLCAIAGFWKNVPGYDPTRWQEVRFRDTEERTRYERHAAELRARGMLGEPWVPPGTEPGLATGG</sequence>
<organism evidence="2 3">
    <name type="scientific">Streptomyces graminofaciens</name>
    <dbReference type="NCBI Taxonomy" id="68212"/>
    <lineage>
        <taxon>Bacteria</taxon>
        <taxon>Bacillati</taxon>
        <taxon>Actinomycetota</taxon>
        <taxon>Actinomycetes</taxon>
        <taxon>Kitasatosporales</taxon>
        <taxon>Streptomycetaceae</taxon>
        <taxon>Streptomyces</taxon>
    </lineage>
</organism>
<keyword evidence="3" id="KW-1185">Reference proteome</keyword>
<name>A0ABM7FFW4_9ACTN</name>
<evidence type="ECO:0000313" key="2">
    <source>
        <dbReference type="EMBL" id="BBC34926.1"/>
    </source>
</evidence>
<feature type="compositionally biased region" description="Gly residues" evidence="1">
    <location>
        <begin position="42"/>
        <end position="67"/>
    </location>
</feature>
<dbReference type="EMBL" id="AP018448">
    <property type="protein sequence ID" value="BBC34926.1"/>
    <property type="molecule type" value="Genomic_DNA"/>
</dbReference>
<gene>
    <name evidence="2" type="ORF">SGFS_062200</name>
</gene>
<evidence type="ECO:0000256" key="1">
    <source>
        <dbReference type="SAM" id="MobiDB-lite"/>
    </source>
</evidence>
<proteinExistence type="predicted"/>
<accession>A0ABM7FFW4</accession>